<dbReference type="KEGG" id="hir:HETIRDRAFT_321136"/>
<proteinExistence type="predicted"/>
<evidence type="ECO:0000313" key="1">
    <source>
        <dbReference type="EMBL" id="ETW80223.1"/>
    </source>
</evidence>
<dbReference type="GeneID" id="20670725"/>
<keyword evidence="2" id="KW-1185">Reference proteome</keyword>
<reference evidence="1 2" key="1">
    <citation type="journal article" date="2012" name="New Phytol.">
        <title>Insight into trade-off between wood decay and parasitism from the genome of a fungal forest pathogen.</title>
        <authorList>
            <person name="Olson A."/>
            <person name="Aerts A."/>
            <person name="Asiegbu F."/>
            <person name="Belbahri L."/>
            <person name="Bouzid O."/>
            <person name="Broberg A."/>
            <person name="Canback B."/>
            <person name="Coutinho P.M."/>
            <person name="Cullen D."/>
            <person name="Dalman K."/>
            <person name="Deflorio G."/>
            <person name="van Diepen L.T."/>
            <person name="Dunand C."/>
            <person name="Duplessis S."/>
            <person name="Durling M."/>
            <person name="Gonthier P."/>
            <person name="Grimwood J."/>
            <person name="Fossdal C.G."/>
            <person name="Hansson D."/>
            <person name="Henrissat B."/>
            <person name="Hietala A."/>
            <person name="Himmelstrand K."/>
            <person name="Hoffmeister D."/>
            <person name="Hogberg N."/>
            <person name="James T.Y."/>
            <person name="Karlsson M."/>
            <person name="Kohler A."/>
            <person name="Kues U."/>
            <person name="Lee Y.H."/>
            <person name="Lin Y.C."/>
            <person name="Lind M."/>
            <person name="Lindquist E."/>
            <person name="Lombard V."/>
            <person name="Lucas S."/>
            <person name="Lunden K."/>
            <person name="Morin E."/>
            <person name="Murat C."/>
            <person name="Park J."/>
            <person name="Raffaello T."/>
            <person name="Rouze P."/>
            <person name="Salamov A."/>
            <person name="Schmutz J."/>
            <person name="Solheim H."/>
            <person name="Stahlberg J."/>
            <person name="Velez H."/>
            <person name="de Vries R.P."/>
            <person name="Wiebenga A."/>
            <person name="Woodward S."/>
            <person name="Yakovlev I."/>
            <person name="Garbelotto M."/>
            <person name="Martin F."/>
            <person name="Grigoriev I.V."/>
            <person name="Stenlid J."/>
        </authorList>
    </citation>
    <scope>NUCLEOTIDE SEQUENCE [LARGE SCALE GENOMIC DNA]</scope>
    <source>
        <strain evidence="1 2">TC 32-1</strain>
    </source>
</reference>
<organism evidence="1 2">
    <name type="scientific">Heterobasidion irregulare (strain TC 32-1)</name>
    <dbReference type="NCBI Taxonomy" id="747525"/>
    <lineage>
        <taxon>Eukaryota</taxon>
        <taxon>Fungi</taxon>
        <taxon>Dikarya</taxon>
        <taxon>Basidiomycota</taxon>
        <taxon>Agaricomycotina</taxon>
        <taxon>Agaricomycetes</taxon>
        <taxon>Russulales</taxon>
        <taxon>Bondarzewiaceae</taxon>
        <taxon>Heterobasidion</taxon>
        <taxon>Heterobasidion annosum species complex</taxon>
    </lineage>
</organism>
<accession>W4K325</accession>
<gene>
    <name evidence="1" type="ORF">HETIRDRAFT_321136</name>
</gene>
<dbReference type="HOGENOM" id="CLU_2776228_0_0_1"/>
<dbReference type="EMBL" id="KI925459">
    <property type="protein sequence ID" value="ETW80223.1"/>
    <property type="molecule type" value="Genomic_DNA"/>
</dbReference>
<dbReference type="Proteomes" id="UP000030671">
    <property type="component" value="Unassembled WGS sequence"/>
</dbReference>
<sequence>MLLRRRQRAAILAAIANGTYVPPSPPSRANQSVFGEKPRMYEVFLDEEKACSQKWASLAIHHSRSLRPW</sequence>
<dbReference type="RefSeq" id="XP_009547003.1">
    <property type="nucleotide sequence ID" value="XM_009548708.1"/>
</dbReference>
<dbReference type="AlphaFoldDB" id="W4K325"/>
<name>W4K325_HETIT</name>
<protein>
    <submittedName>
        <fullName evidence="1">Uncharacterized protein</fullName>
    </submittedName>
</protein>
<evidence type="ECO:0000313" key="2">
    <source>
        <dbReference type="Proteomes" id="UP000030671"/>
    </source>
</evidence>
<dbReference type="InParanoid" id="W4K325"/>